<comment type="caution">
    <text evidence="8">The sequence shown here is derived from an EMBL/GenBank/DDBJ whole genome shotgun (WGS) entry which is preliminary data.</text>
</comment>
<protein>
    <recommendedName>
        <fullName evidence="6">DNA repair protein RAD52 homolog</fullName>
    </recommendedName>
</protein>
<evidence type="ECO:0000313" key="8">
    <source>
        <dbReference type="EMBL" id="CAE1295927.1"/>
    </source>
</evidence>
<evidence type="ECO:0000256" key="7">
    <source>
        <dbReference type="SAM" id="MobiDB-lite"/>
    </source>
</evidence>
<dbReference type="OrthoDB" id="206565at2759"/>
<keyword evidence="2" id="KW-0227">DNA damage</keyword>
<keyword evidence="9" id="KW-1185">Reference proteome</keyword>
<feature type="compositionally biased region" description="Polar residues" evidence="7">
    <location>
        <begin position="334"/>
        <end position="345"/>
    </location>
</feature>
<feature type="region of interest" description="Disordered" evidence="7">
    <location>
        <begin position="207"/>
        <end position="226"/>
    </location>
</feature>
<feature type="compositionally biased region" description="Basic and acidic residues" evidence="7">
    <location>
        <begin position="346"/>
        <end position="359"/>
    </location>
</feature>
<dbReference type="FunFam" id="3.30.390.80:FF:000001">
    <property type="entry name" value="DNA repair protein RAD52 homolog"/>
    <property type="match status" value="1"/>
</dbReference>
<dbReference type="GO" id="GO:0006312">
    <property type="term" value="P:mitotic recombination"/>
    <property type="evidence" value="ECO:0007669"/>
    <property type="project" value="TreeGrafter"/>
</dbReference>
<dbReference type="GO" id="GO:0005634">
    <property type="term" value="C:nucleus"/>
    <property type="evidence" value="ECO:0007669"/>
    <property type="project" value="TreeGrafter"/>
</dbReference>
<evidence type="ECO:0000256" key="3">
    <source>
        <dbReference type="ARBA" id="ARBA00023172"/>
    </source>
</evidence>
<evidence type="ECO:0000256" key="1">
    <source>
        <dbReference type="ARBA" id="ARBA00006638"/>
    </source>
</evidence>
<feature type="region of interest" description="Disordered" evidence="7">
    <location>
        <begin position="237"/>
        <end position="259"/>
    </location>
</feature>
<dbReference type="PANTHER" id="PTHR12132:SF1">
    <property type="entry name" value="DNA REPAIR PROTEIN RAD52 HOMOLOG"/>
    <property type="match status" value="1"/>
</dbReference>
<gene>
    <name evidence="8" type="ORF">SPHA_51161</name>
</gene>
<keyword evidence="4" id="KW-0234">DNA repair</keyword>
<feature type="compositionally biased region" description="Low complexity" evidence="7">
    <location>
        <begin position="245"/>
        <end position="256"/>
    </location>
</feature>
<feature type="region of interest" description="Disordered" evidence="7">
    <location>
        <begin position="275"/>
        <end position="311"/>
    </location>
</feature>
<dbReference type="AlphaFoldDB" id="A0A812D878"/>
<dbReference type="GO" id="GO:0010792">
    <property type="term" value="P:DNA double-strand break processing involved in repair via single-strand annealing"/>
    <property type="evidence" value="ECO:0007669"/>
    <property type="project" value="UniProtKB-ARBA"/>
</dbReference>
<dbReference type="Gene3D" id="3.30.390.80">
    <property type="entry name" value="DNA repair protein Rad52/59/22"/>
    <property type="match status" value="1"/>
</dbReference>
<feature type="compositionally biased region" description="Polar residues" evidence="7">
    <location>
        <begin position="291"/>
        <end position="311"/>
    </location>
</feature>
<dbReference type="Pfam" id="PF04098">
    <property type="entry name" value="Rad52_Rad22"/>
    <property type="match status" value="1"/>
</dbReference>
<organism evidence="8 9">
    <name type="scientific">Acanthosepion pharaonis</name>
    <name type="common">Pharaoh cuttlefish</name>
    <name type="synonym">Sepia pharaonis</name>
    <dbReference type="NCBI Taxonomy" id="158019"/>
    <lineage>
        <taxon>Eukaryota</taxon>
        <taxon>Metazoa</taxon>
        <taxon>Spiralia</taxon>
        <taxon>Lophotrochozoa</taxon>
        <taxon>Mollusca</taxon>
        <taxon>Cephalopoda</taxon>
        <taxon>Coleoidea</taxon>
        <taxon>Decapodiformes</taxon>
        <taxon>Sepiida</taxon>
        <taxon>Sepiina</taxon>
        <taxon>Sepiidae</taxon>
        <taxon>Acanthosepion</taxon>
    </lineage>
</organism>
<sequence>MISFYSNLESSSLFKSNKLFIILALAYIEGWRIINLANETFGFNGWSHSISNQTVDFIDHFNGRYYVGVSAFVRVQLKDGVYHEDIGYGVSEGMKSKALSIEKARKEAVTDGLKRALKSFGNSLGNCLADRDYLKCINKAVKPMPPNYDISEMKQNFIDESICKAWKARHREVKSNAKISSKDQTFSKTFLDPHATNRIVTENKASKVFPSSSSAAAESSSPSLAGVDKAQVTNENHQMKPSAMEGENSDGNSGNNKKVQNLDCSEFEEQQRLDRIQRQKQKQEEFRLRSRTPQNTTASSPTVLGQPNAASTPLVPSISALTTEDNIASKKETSVQNESTGQNAARRTDTVETNSREKSSVSNLLPEDHFDDPDIWNQSLDFESVNLEAALLTAKDMALNNSPRSIRGPSAVQTLDGTAVSHIQIMSPRQQRGCQKALQLIQEARDELRLKKRRLDT</sequence>
<dbReference type="PANTHER" id="PTHR12132">
    <property type="entry name" value="DNA REPAIR AND RECOMBINATION PROTEIN RAD52, RAD59"/>
    <property type="match status" value="1"/>
</dbReference>
<keyword evidence="3" id="KW-0233">DNA recombination</keyword>
<evidence type="ECO:0000256" key="2">
    <source>
        <dbReference type="ARBA" id="ARBA00022763"/>
    </source>
</evidence>
<comment type="similarity">
    <text evidence="1">Belongs to the RAD52 family.</text>
</comment>
<feature type="compositionally biased region" description="Low complexity" evidence="7">
    <location>
        <begin position="211"/>
        <end position="225"/>
    </location>
</feature>
<evidence type="ECO:0000256" key="5">
    <source>
        <dbReference type="ARBA" id="ARBA00053354"/>
    </source>
</evidence>
<dbReference type="InterPro" id="IPR042525">
    <property type="entry name" value="Rad52_Rad59_Rad22_sf"/>
</dbReference>
<dbReference type="Proteomes" id="UP000597762">
    <property type="component" value="Unassembled WGS sequence"/>
</dbReference>
<reference evidence="8" key="1">
    <citation type="submission" date="2021-01" db="EMBL/GenBank/DDBJ databases">
        <authorList>
            <person name="Li R."/>
            <person name="Bekaert M."/>
        </authorList>
    </citation>
    <scope>NUCLEOTIDE SEQUENCE</scope>
    <source>
        <strain evidence="8">Farmed</strain>
    </source>
</reference>
<evidence type="ECO:0000256" key="6">
    <source>
        <dbReference type="ARBA" id="ARBA00073403"/>
    </source>
</evidence>
<dbReference type="GO" id="GO:0000724">
    <property type="term" value="P:double-strand break repair via homologous recombination"/>
    <property type="evidence" value="ECO:0007669"/>
    <property type="project" value="TreeGrafter"/>
</dbReference>
<feature type="region of interest" description="Disordered" evidence="7">
    <location>
        <begin position="326"/>
        <end position="366"/>
    </location>
</feature>
<dbReference type="SUPFAM" id="SSF54768">
    <property type="entry name" value="dsRNA-binding domain-like"/>
    <property type="match status" value="1"/>
</dbReference>
<name>A0A812D878_ACAPH</name>
<dbReference type="EMBL" id="CAHIKZ030003078">
    <property type="protein sequence ID" value="CAE1295927.1"/>
    <property type="molecule type" value="Genomic_DNA"/>
</dbReference>
<feature type="compositionally biased region" description="Basic and acidic residues" evidence="7">
    <location>
        <begin position="275"/>
        <end position="288"/>
    </location>
</feature>
<dbReference type="InterPro" id="IPR007232">
    <property type="entry name" value="Rad52_Rad59_Rad22"/>
</dbReference>
<proteinExistence type="inferred from homology"/>
<comment type="function">
    <text evidence="5">Involved in double-stranded break repair. Plays a central role in genetic recombination and DNA repair by promoting the annealing of complementary single-stranded DNA and by stimulation of the RAD51 recombinase.</text>
</comment>
<evidence type="ECO:0000256" key="4">
    <source>
        <dbReference type="ARBA" id="ARBA00023204"/>
    </source>
</evidence>
<accession>A0A812D878</accession>
<evidence type="ECO:0000313" key="9">
    <source>
        <dbReference type="Proteomes" id="UP000597762"/>
    </source>
</evidence>
<dbReference type="InterPro" id="IPR041247">
    <property type="entry name" value="Rad52_fam"/>
</dbReference>